<reference evidence="3" key="1">
    <citation type="journal article" date="2014" name="Front. Microbiol.">
        <title>High frequency of phylogenetically diverse reductive dehalogenase-homologous genes in deep subseafloor sedimentary metagenomes.</title>
        <authorList>
            <person name="Kawai M."/>
            <person name="Futagami T."/>
            <person name="Toyoda A."/>
            <person name="Takaki Y."/>
            <person name="Nishi S."/>
            <person name="Hori S."/>
            <person name="Arai W."/>
            <person name="Tsubouchi T."/>
            <person name="Morono Y."/>
            <person name="Uchiyama I."/>
            <person name="Ito T."/>
            <person name="Fujiyama A."/>
            <person name="Inagaki F."/>
            <person name="Takami H."/>
        </authorList>
    </citation>
    <scope>NUCLEOTIDE SEQUENCE</scope>
    <source>
        <strain evidence="3">Expedition CK06-06</strain>
    </source>
</reference>
<feature type="non-terminal residue" evidence="3">
    <location>
        <position position="139"/>
    </location>
</feature>
<keyword evidence="1" id="KW-0472">Membrane</keyword>
<dbReference type="GO" id="GO:0008641">
    <property type="term" value="F:ubiquitin-like modifier activating enzyme activity"/>
    <property type="evidence" value="ECO:0007669"/>
    <property type="project" value="InterPro"/>
</dbReference>
<dbReference type="GO" id="GO:0061503">
    <property type="term" value="F:tRNA threonylcarbamoyladenosine dehydratase"/>
    <property type="evidence" value="ECO:0007669"/>
    <property type="project" value="TreeGrafter"/>
</dbReference>
<feature type="transmembrane region" description="Helical" evidence="1">
    <location>
        <begin position="20"/>
        <end position="49"/>
    </location>
</feature>
<dbReference type="Gene3D" id="3.40.50.720">
    <property type="entry name" value="NAD(P)-binding Rossmann-like Domain"/>
    <property type="match status" value="1"/>
</dbReference>
<name>X0T7T4_9ZZZZ</name>
<dbReference type="EMBL" id="BARS01017968">
    <property type="protein sequence ID" value="GAF89269.1"/>
    <property type="molecule type" value="Genomic_DNA"/>
</dbReference>
<evidence type="ECO:0000259" key="2">
    <source>
        <dbReference type="Pfam" id="PF00899"/>
    </source>
</evidence>
<organism evidence="3">
    <name type="scientific">marine sediment metagenome</name>
    <dbReference type="NCBI Taxonomy" id="412755"/>
    <lineage>
        <taxon>unclassified sequences</taxon>
        <taxon>metagenomes</taxon>
        <taxon>ecological metagenomes</taxon>
    </lineage>
</organism>
<accession>X0T7T4</accession>
<proteinExistence type="predicted"/>
<sequence>MYDRQIRVFGKQGQLALQKLTVGIVGLGGIGSLVFILLVRLGVGCLIIIDHDVVEDSNLNRLAASTLEDAKRKIPKVYMLKRYAAKINPNIKIVAIHKSILQEDVLNHLKCCDVIFGCTDNQSTRWILNSFSVEYSVPY</sequence>
<dbReference type="InterPro" id="IPR035985">
    <property type="entry name" value="Ubiquitin-activating_enz"/>
</dbReference>
<dbReference type="InterPro" id="IPR045886">
    <property type="entry name" value="ThiF/MoeB/HesA"/>
</dbReference>
<protein>
    <recommendedName>
        <fullName evidence="2">THIF-type NAD/FAD binding fold domain-containing protein</fullName>
    </recommendedName>
</protein>
<dbReference type="Pfam" id="PF00899">
    <property type="entry name" value="ThiF"/>
    <property type="match status" value="1"/>
</dbReference>
<dbReference type="GO" id="GO:0061504">
    <property type="term" value="P:cyclic threonylcarbamoyladenosine biosynthetic process"/>
    <property type="evidence" value="ECO:0007669"/>
    <property type="project" value="TreeGrafter"/>
</dbReference>
<feature type="domain" description="THIF-type NAD/FAD binding fold" evidence="2">
    <location>
        <begin position="2"/>
        <end position="138"/>
    </location>
</feature>
<evidence type="ECO:0000256" key="1">
    <source>
        <dbReference type="SAM" id="Phobius"/>
    </source>
</evidence>
<keyword evidence="1" id="KW-0812">Transmembrane</keyword>
<comment type="caution">
    <text evidence="3">The sequence shown here is derived from an EMBL/GenBank/DDBJ whole genome shotgun (WGS) entry which is preliminary data.</text>
</comment>
<dbReference type="PANTHER" id="PTHR43267:SF1">
    <property type="entry name" value="TRNA THREONYLCARBAMOYLADENOSINE DEHYDRATASE"/>
    <property type="match status" value="1"/>
</dbReference>
<dbReference type="SUPFAM" id="SSF69572">
    <property type="entry name" value="Activating enzymes of the ubiquitin-like proteins"/>
    <property type="match status" value="1"/>
</dbReference>
<dbReference type="InterPro" id="IPR000594">
    <property type="entry name" value="ThiF_NAD_FAD-bd"/>
</dbReference>
<dbReference type="AlphaFoldDB" id="X0T7T4"/>
<evidence type="ECO:0000313" key="3">
    <source>
        <dbReference type="EMBL" id="GAF89269.1"/>
    </source>
</evidence>
<keyword evidence="1" id="KW-1133">Transmembrane helix</keyword>
<dbReference type="PANTHER" id="PTHR43267">
    <property type="entry name" value="TRNA THREONYLCARBAMOYLADENOSINE DEHYDRATASE"/>
    <property type="match status" value="1"/>
</dbReference>
<gene>
    <name evidence="3" type="ORF">S01H1_29318</name>
</gene>